<accession>A0AAE0Z5I9</accession>
<comment type="caution">
    <text evidence="2">The sequence shown here is derived from an EMBL/GenBank/DDBJ whole genome shotgun (WGS) entry which is preliminary data.</text>
</comment>
<protein>
    <submittedName>
        <fullName evidence="2">Uncharacterized protein</fullName>
    </submittedName>
</protein>
<gene>
    <name evidence="2" type="ORF">RRG08_006056</name>
</gene>
<dbReference type="EMBL" id="JAWDGP010004725">
    <property type="protein sequence ID" value="KAK3762312.1"/>
    <property type="molecule type" value="Genomic_DNA"/>
</dbReference>
<sequence>MRFTIKTQYLLNYLDRTMTQPYPAALVISSLESVSNDNNVLYRLVRPLADGSGVESTDRLVNVVPHRRTYCFERKEQLDTFSDEILKRPLVIQPVLHFGRGIGPFCGACYDDEPWVVMINQTHPKILGRLQMGLELARSAVSKGQSVEIKFRFGKLIERVYREHLQQKEMCEAESMTGIKRALARTLLQFRYIEWDHGDLTLRSHGLAAKLKTSTLLMLEMENIEKVWDFEDVGMHDMMWNQWQPELKYLRPNLSHVSEDEIRTMLPGWTVNAVTPLEAIGEIAPARTYSYAQAGRLYASFRKVRKSHDADSYQNRPSNGEINSNHYYTQSQNFETTPAHWNPQAMSDHWAPSGAEAMPDHWTPSRDEAMPDHWTPSRDEAMPDHCTPSRDEAMPDHWALSGAEAMPDHWAPSRAEALPDQRALGHHSAETNLKTATAEMQTNDPMEIPQRDFCQNLYGNSKFNYTIEGSTDQVKRHMSKFACTDKYGHIVPQVLIQQPGKPLDSLHHLKKQDSDRSSRSTNADSGYCPSADDYGQRSRGGSYDLNDDISNSKGLSSPSFANQKNQSRSQDYLCDPSLNGHYSFTNNLSNGHGMGGGVENPAFTRSIDKDLNSDKALESHRQFVRRISTEVPNVNHHATVLNNSCEGSVFPKQYQTRSGSVSSLDKIAESFI</sequence>
<evidence type="ECO:0000256" key="1">
    <source>
        <dbReference type="SAM" id="MobiDB-lite"/>
    </source>
</evidence>
<feature type="compositionally biased region" description="Basic and acidic residues" evidence="1">
    <location>
        <begin position="504"/>
        <end position="518"/>
    </location>
</feature>
<organism evidence="2 3">
    <name type="scientific">Elysia crispata</name>
    <name type="common">lettuce slug</name>
    <dbReference type="NCBI Taxonomy" id="231223"/>
    <lineage>
        <taxon>Eukaryota</taxon>
        <taxon>Metazoa</taxon>
        <taxon>Spiralia</taxon>
        <taxon>Lophotrochozoa</taxon>
        <taxon>Mollusca</taxon>
        <taxon>Gastropoda</taxon>
        <taxon>Heterobranchia</taxon>
        <taxon>Euthyneura</taxon>
        <taxon>Panpulmonata</taxon>
        <taxon>Sacoglossa</taxon>
        <taxon>Placobranchoidea</taxon>
        <taxon>Plakobranchidae</taxon>
        <taxon>Elysia</taxon>
    </lineage>
</organism>
<name>A0AAE0Z5I9_9GAST</name>
<proteinExistence type="predicted"/>
<dbReference type="AlphaFoldDB" id="A0AAE0Z5I9"/>
<keyword evidence="3" id="KW-1185">Reference proteome</keyword>
<feature type="region of interest" description="Disordered" evidence="1">
    <location>
        <begin position="504"/>
        <end position="572"/>
    </location>
</feature>
<evidence type="ECO:0000313" key="2">
    <source>
        <dbReference type="EMBL" id="KAK3762312.1"/>
    </source>
</evidence>
<evidence type="ECO:0000313" key="3">
    <source>
        <dbReference type="Proteomes" id="UP001283361"/>
    </source>
</evidence>
<feature type="compositionally biased region" description="Polar residues" evidence="1">
    <location>
        <begin position="548"/>
        <end position="570"/>
    </location>
</feature>
<reference evidence="2" key="1">
    <citation type="journal article" date="2023" name="G3 (Bethesda)">
        <title>A reference genome for the long-term kleptoplast-retaining sea slug Elysia crispata morphotype clarki.</title>
        <authorList>
            <person name="Eastman K.E."/>
            <person name="Pendleton A.L."/>
            <person name="Shaikh M.A."/>
            <person name="Suttiyut T."/>
            <person name="Ogas R."/>
            <person name="Tomko P."/>
            <person name="Gavelis G."/>
            <person name="Widhalm J.R."/>
            <person name="Wisecaver J.H."/>
        </authorList>
    </citation>
    <scope>NUCLEOTIDE SEQUENCE</scope>
    <source>
        <strain evidence="2">ECLA1</strain>
    </source>
</reference>
<dbReference type="Proteomes" id="UP001283361">
    <property type="component" value="Unassembled WGS sequence"/>
</dbReference>